<evidence type="ECO:0000256" key="2">
    <source>
        <dbReference type="ARBA" id="ARBA00007599"/>
    </source>
</evidence>
<dbReference type="SUPFAM" id="SSF55729">
    <property type="entry name" value="Acyl-CoA N-acyltransferases (Nat)"/>
    <property type="match status" value="1"/>
</dbReference>
<gene>
    <name evidence="13" type="ORF">HMPREF9306_01769</name>
</gene>
<dbReference type="InterPro" id="IPR000182">
    <property type="entry name" value="GNAT_dom"/>
</dbReference>
<dbReference type="EMBL" id="AGZR01000009">
    <property type="protein sequence ID" value="EPD32201.1"/>
    <property type="molecule type" value="Genomic_DNA"/>
</dbReference>
<dbReference type="PANTHER" id="PTHR33540">
    <property type="entry name" value="TRNA THREONYLCARBAMOYLADENOSINE BIOSYNTHESIS PROTEIN TSAE"/>
    <property type="match status" value="1"/>
</dbReference>
<name>S2VZE9_9ACTN</name>
<dbReference type="SUPFAM" id="SSF52540">
    <property type="entry name" value="P-loop containing nucleoside triphosphate hydrolases"/>
    <property type="match status" value="1"/>
</dbReference>
<dbReference type="GO" id="GO:0046872">
    <property type="term" value="F:metal ion binding"/>
    <property type="evidence" value="ECO:0007669"/>
    <property type="project" value="UniProtKB-KW"/>
</dbReference>
<dbReference type="Gene3D" id="3.40.50.300">
    <property type="entry name" value="P-loop containing nucleotide triphosphate hydrolases"/>
    <property type="match status" value="1"/>
</dbReference>
<evidence type="ECO:0000259" key="12">
    <source>
        <dbReference type="PROSITE" id="PS51186"/>
    </source>
</evidence>
<evidence type="ECO:0000256" key="9">
    <source>
        <dbReference type="ARBA" id="ARBA00022842"/>
    </source>
</evidence>
<dbReference type="Pfam" id="PF13673">
    <property type="entry name" value="Acetyltransf_10"/>
    <property type="match status" value="1"/>
</dbReference>
<dbReference type="GO" id="GO:0016747">
    <property type="term" value="F:acyltransferase activity, transferring groups other than amino-acyl groups"/>
    <property type="evidence" value="ECO:0007669"/>
    <property type="project" value="InterPro"/>
</dbReference>
<dbReference type="Proteomes" id="UP000014417">
    <property type="component" value="Unassembled WGS sequence"/>
</dbReference>
<dbReference type="GO" id="GO:0005737">
    <property type="term" value="C:cytoplasm"/>
    <property type="evidence" value="ECO:0007669"/>
    <property type="project" value="UniProtKB-SubCell"/>
</dbReference>
<dbReference type="Pfam" id="PF02367">
    <property type="entry name" value="TsaE"/>
    <property type="match status" value="1"/>
</dbReference>
<dbReference type="HOGENOM" id="CLU_076866_0_0_11"/>
<protein>
    <recommendedName>
        <fullName evidence="3">tRNA threonylcarbamoyladenosine biosynthesis protein TsaE</fullName>
    </recommendedName>
    <alternativeName>
        <fullName evidence="11">t(6)A37 threonylcarbamoyladenosine biosynthesis protein TsaE</fullName>
    </alternativeName>
</protein>
<evidence type="ECO:0000313" key="14">
    <source>
        <dbReference type="Proteomes" id="UP000014417"/>
    </source>
</evidence>
<dbReference type="NCBIfam" id="TIGR00150">
    <property type="entry name" value="T6A_YjeE"/>
    <property type="match status" value="1"/>
</dbReference>
<dbReference type="InterPro" id="IPR016181">
    <property type="entry name" value="Acyl_CoA_acyltransferase"/>
</dbReference>
<dbReference type="AlphaFoldDB" id="S2VZE9"/>
<dbReference type="PATRIC" id="fig|883161.3.peg.1758"/>
<keyword evidence="14" id="KW-1185">Reference proteome</keyword>
<accession>S2VZE9</accession>
<dbReference type="PROSITE" id="PS51186">
    <property type="entry name" value="GNAT"/>
    <property type="match status" value="1"/>
</dbReference>
<evidence type="ECO:0000256" key="3">
    <source>
        <dbReference type="ARBA" id="ARBA00019010"/>
    </source>
</evidence>
<dbReference type="InterPro" id="IPR003442">
    <property type="entry name" value="T6A_TsaE"/>
</dbReference>
<comment type="subcellular location">
    <subcellularLocation>
        <location evidence="1">Cytoplasm</location>
    </subcellularLocation>
</comment>
<keyword evidence="8" id="KW-0067">ATP-binding</keyword>
<organism evidence="13 14">
    <name type="scientific">Propionimicrobium lymphophilum ACS-093-V-SCH5</name>
    <dbReference type="NCBI Taxonomy" id="883161"/>
    <lineage>
        <taxon>Bacteria</taxon>
        <taxon>Bacillati</taxon>
        <taxon>Actinomycetota</taxon>
        <taxon>Actinomycetes</taxon>
        <taxon>Propionibacteriales</taxon>
        <taxon>Propionibacteriaceae</taxon>
        <taxon>Propionimicrobium</taxon>
    </lineage>
</organism>
<evidence type="ECO:0000256" key="1">
    <source>
        <dbReference type="ARBA" id="ARBA00004496"/>
    </source>
</evidence>
<keyword evidence="6" id="KW-0479">Metal-binding</keyword>
<evidence type="ECO:0000256" key="10">
    <source>
        <dbReference type="ARBA" id="ARBA00024908"/>
    </source>
</evidence>
<comment type="caution">
    <text evidence="13">The sequence shown here is derived from an EMBL/GenBank/DDBJ whole genome shotgun (WGS) entry which is preliminary data.</text>
</comment>
<evidence type="ECO:0000256" key="5">
    <source>
        <dbReference type="ARBA" id="ARBA00022694"/>
    </source>
</evidence>
<reference evidence="13 14" key="1">
    <citation type="submission" date="2013-04" db="EMBL/GenBank/DDBJ databases">
        <title>The Genome Sequence of Propionimicrobium lymphophilum ACS-093-V-SCH5.</title>
        <authorList>
            <consortium name="The Broad Institute Genomics Platform"/>
            <person name="Earl A."/>
            <person name="Ward D."/>
            <person name="Feldgarden M."/>
            <person name="Gevers D."/>
            <person name="Saerens B."/>
            <person name="Vaneechoutte M."/>
            <person name="Walker B."/>
            <person name="Young S."/>
            <person name="Zeng Q."/>
            <person name="Gargeya S."/>
            <person name="Fitzgerald M."/>
            <person name="Haas B."/>
            <person name="Abouelleil A."/>
            <person name="Allen A.W."/>
            <person name="Alvarado L."/>
            <person name="Arachchi H.M."/>
            <person name="Berlin A.M."/>
            <person name="Chapman S.B."/>
            <person name="Gainer-Dewar J."/>
            <person name="Goldberg J."/>
            <person name="Griggs A."/>
            <person name="Gujja S."/>
            <person name="Hansen M."/>
            <person name="Howarth C."/>
            <person name="Imamovic A."/>
            <person name="Ireland A."/>
            <person name="Larimer J."/>
            <person name="McCowan C."/>
            <person name="Murphy C."/>
            <person name="Pearson M."/>
            <person name="Poon T.W."/>
            <person name="Priest M."/>
            <person name="Roberts A."/>
            <person name="Saif S."/>
            <person name="Shea T."/>
            <person name="Sisk P."/>
            <person name="Sykes S."/>
            <person name="Wortman J."/>
            <person name="Nusbaum C."/>
            <person name="Birren B."/>
        </authorList>
    </citation>
    <scope>NUCLEOTIDE SEQUENCE [LARGE SCALE GENOMIC DNA]</scope>
    <source>
        <strain evidence="13 14">ACS-093-V-SCH5</strain>
    </source>
</reference>
<dbReference type="PANTHER" id="PTHR33540:SF2">
    <property type="entry name" value="TRNA THREONYLCARBAMOYLADENOSINE BIOSYNTHESIS PROTEIN TSAE"/>
    <property type="match status" value="1"/>
</dbReference>
<dbReference type="Gene3D" id="3.40.630.30">
    <property type="match status" value="1"/>
</dbReference>
<evidence type="ECO:0000256" key="7">
    <source>
        <dbReference type="ARBA" id="ARBA00022741"/>
    </source>
</evidence>
<comment type="similarity">
    <text evidence="2">Belongs to the TsaE family.</text>
</comment>
<dbReference type="OrthoDB" id="9800307at2"/>
<evidence type="ECO:0000256" key="8">
    <source>
        <dbReference type="ARBA" id="ARBA00022840"/>
    </source>
</evidence>
<dbReference type="STRING" id="883161.HMPREF9306_01769"/>
<dbReference type="InterPro" id="IPR027417">
    <property type="entry name" value="P-loop_NTPase"/>
</dbReference>
<comment type="function">
    <text evidence="10">Required for the formation of a threonylcarbamoyl group on adenosine at position 37 (t(6)A37) in tRNAs that read codons beginning with adenine. Is involved in the transfer of the threonylcarbamoyl moiety of threonylcarbamoyl-AMP (TC-AMP) to the N6 group of A37, together with TsaD and TsaB. TsaE seems to play an indirect role in the t(6)A biosynthesis pathway, possibly in regulating the core enzymatic function of TsaD.</text>
</comment>
<keyword evidence="5" id="KW-0819">tRNA processing</keyword>
<dbReference type="GO" id="GO:0002949">
    <property type="term" value="P:tRNA threonylcarbamoyladenosine modification"/>
    <property type="evidence" value="ECO:0007669"/>
    <property type="project" value="InterPro"/>
</dbReference>
<evidence type="ECO:0000256" key="6">
    <source>
        <dbReference type="ARBA" id="ARBA00022723"/>
    </source>
</evidence>
<sequence>MCYWPAARVQFAFVSQEIEILAARPEDAQRIADVIGHPDLSEPSSLSVDEIRKLLETEIGVLALADGEPVGALFLDVTKSLLHDVRVIPQVQDEGIGTEMIRAVAELAADQGATELHVNCPTSKTARGWYLDNGFVSTGSSELTRKLPLRVIVPDADAMKKLGAKLAKILVPGDMIIASGELGAGKTTFTQGLGAGMGVSGPVISPTFVLSRIHENENGPALIHVDAYRLGSAAELEDLDLELQMENAVTLVEWGDGLAEGLRENRLNLEILRASNPADQTRIVYLDGVGPRWQDVDLAAELQISEGETK</sequence>
<evidence type="ECO:0000313" key="13">
    <source>
        <dbReference type="EMBL" id="EPD32201.1"/>
    </source>
</evidence>
<feature type="domain" description="N-acetyltransferase" evidence="12">
    <location>
        <begin position="18"/>
        <end position="164"/>
    </location>
</feature>
<evidence type="ECO:0000256" key="4">
    <source>
        <dbReference type="ARBA" id="ARBA00022490"/>
    </source>
</evidence>
<evidence type="ECO:0000256" key="11">
    <source>
        <dbReference type="ARBA" id="ARBA00032441"/>
    </source>
</evidence>
<proteinExistence type="inferred from homology"/>
<keyword evidence="9" id="KW-0460">Magnesium</keyword>
<keyword evidence="4" id="KW-0963">Cytoplasm</keyword>
<dbReference type="GO" id="GO:0005524">
    <property type="term" value="F:ATP binding"/>
    <property type="evidence" value="ECO:0007669"/>
    <property type="project" value="UniProtKB-KW"/>
</dbReference>
<keyword evidence="7" id="KW-0547">Nucleotide-binding</keyword>